<evidence type="ECO:0008006" key="3">
    <source>
        <dbReference type="Google" id="ProtNLM"/>
    </source>
</evidence>
<comment type="caution">
    <text evidence="1">The sequence shown here is derived from an EMBL/GenBank/DDBJ whole genome shotgun (WGS) entry which is preliminary data.</text>
</comment>
<evidence type="ECO:0000313" key="1">
    <source>
        <dbReference type="EMBL" id="TWU74835.1"/>
    </source>
</evidence>
<protein>
    <recommendedName>
        <fullName evidence="3">Fungal N-terminal domain-containing protein</fullName>
    </recommendedName>
</protein>
<accession>A0A5C6GAB0</accession>
<sequence>MDPISIAGGVTTVILAAKKIVELASELGVRLGRSGLELHAMQDHLQALAGLLDCLPRVQQLSSEMEQDLSTRIETCQTIMRDLDRLVSDYCSNPAAWVMNGKATIASIESRLDHCTKALLLEYKRLKLYVVSVFCCFFCPKYPTRSANALRRPNVRRP</sequence>
<organism evidence="1 2">
    <name type="scientific">Metarhizium rileyi (strain RCEF 4871)</name>
    <name type="common">Nomuraea rileyi</name>
    <dbReference type="NCBI Taxonomy" id="1649241"/>
    <lineage>
        <taxon>Eukaryota</taxon>
        <taxon>Fungi</taxon>
        <taxon>Dikarya</taxon>
        <taxon>Ascomycota</taxon>
        <taxon>Pezizomycotina</taxon>
        <taxon>Sordariomycetes</taxon>
        <taxon>Hypocreomycetidae</taxon>
        <taxon>Hypocreales</taxon>
        <taxon>Clavicipitaceae</taxon>
        <taxon>Metarhizium</taxon>
    </lineage>
</organism>
<dbReference type="AlphaFoldDB" id="A0A5C6GAB0"/>
<gene>
    <name evidence="1" type="ORF">ED733_000497</name>
</gene>
<reference evidence="2" key="1">
    <citation type="submission" date="2018-12" db="EMBL/GenBank/DDBJ databases">
        <title>The complete genome of Metarhizium rileyi, a key fungal pathogen of Lepidoptera.</title>
        <authorList>
            <person name="Binneck E."/>
            <person name="Lastra C.C.L."/>
            <person name="Sosa-Gomez D.R."/>
        </authorList>
    </citation>
    <scope>NUCLEOTIDE SEQUENCE [LARGE SCALE GENOMIC DNA]</scope>
    <source>
        <strain evidence="2">Cep018-CH2</strain>
    </source>
</reference>
<dbReference type="EMBL" id="SBHS01000009">
    <property type="protein sequence ID" value="TWU74835.1"/>
    <property type="molecule type" value="Genomic_DNA"/>
</dbReference>
<dbReference type="Proteomes" id="UP000317257">
    <property type="component" value="Unassembled WGS sequence"/>
</dbReference>
<proteinExistence type="predicted"/>
<evidence type="ECO:0000313" key="2">
    <source>
        <dbReference type="Proteomes" id="UP000317257"/>
    </source>
</evidence>
<name>A0A5C6GAB0_METRR</name>